<evidence type="ECO:0000256" key="6">
    <source>
        <dbReference type="ARBA" id="ARBA00035207"/>
    </source>
</evidence>
<evidence type="ECO:0000256" key="1">
    <source>
        <dbReference type="ARBA" id="ARBA00009451"/>
    </source>
</evidence>
<organism evidence="11 12">
    <name type="scientific">Candidatus Magnetoglobus multicellularis str. Araruama</name>
    <dbReference type="NCBI Taxonomy" id="890399"/>
    <lineage>
        <taxon>Bacteria</taxon>
        <taxon>Pseudomonadati</taxon>
        <taxon>Thermodesulfobacteriota</taxon>
        <taxon>Desulfobacteria</taxon>
        <taxon>Desulfobacterales</taxon>
        <taxon>Desulfobacteraceae</taxon>
        <taxon>Candidatus Magnetoglobus</taxon>
    </lineage>
</organism>
<evidence type="ECO:0000256" key="5">
    <source>
        <dbReference type="ARBA" id="ARBA00023274"/>
    </source>
</evidence>
<dbReference type="GO" id="GO:0006412">
    <property type="term" value="P:translation"/>
    <property type="evidence" value="ECO:0007669"/>
    <property type="project" value="UniProtKB-UniRule"/>
</dbReference>
<gene>
    <name evidence="7" type="primary">rplV</name>
    <name evidence="11" type="ORF">OMM_06309</name>
</gene>
<proteinExistence type="inferred from homology"/>
<protein>
    <recommendedName>
        <fullName evidence="6 7">Large ribosomal subunit protein uL22</fullName>
    </recommendedName>
</protein>
<dbReference type="CDD" id="cd00336">
    <property type="entry name" value="Ribosomal_L22"/>
    <property type="match status" value="1"/>
</dbReference>
<reference evidence="12" key="1">
    <citation type="submission" date="2012-11" db="EMBL/GenBank/DDBJ databases">
        <authorList>
            <person name="Lucero-Rivera Y.E."/>
            <person name="Tovar-Ramirez D."/>
        </authorList>
    </citation>
    <scope>NUCLEOTIDE SEQUENCE [LARGE SCALE GENOMIC DNA]</scope>
    <source>
        <strain evidence="12">Araruama</strain>
    </source>
</reference>
<dbReference type="HAMAP" id="MF_01331_B">
    <property type="entry name" value="Ribosomal_uL22_B"/>
    <property type="match status" value="1"/>
</dbReference>
<dbReference type="EMBL" id="ATBP01000006">
    <property type="protein sequence ID" value="ETR74472.1"/>
    <property type="molecule type" value="Genomic_DNA"/>
</dbReference>
<dbReference type="InterPro" id="IPR036394">
    <property type="entry name" value="Ribosomal_uL22_sf"/>
</dbReference>
<dbReference type="InterPro" id="IPR018260">
    <property type="entry name" value="Ribosomal_uL22_CS"/>
</dbReference>
<evidence type="ECO:0000313" key="11">
    <source>
        <dbReference type="EMBL" id="ETR74472.1"/>
    </source>
</evidence>
<sequence length="113" mass="12577">MEARAVAKYIRISPQKVRKLAHAVKGKRVESGVNILKFMPQKASGLVLKVINSAVANATIKNEDIDVDDLVIKNIYVDQGPTLKRFRARARGRGTRILKRTSHITVILSEDTV</sequence>
<keyword evidence="5 7" id="KW-0687">Ribonucleoprotein</keyword>
<comment type="function">
    <text evidence="7">The globular domain of the protein is located near the polypeptide exit tunnel on the outside of the subunit, while an extended beta-hairpin is found that lines the wall of the exit tunnel in the center of the 70S ribosome.</text>
</comment>
<keyword evidence="2 7" id="KW-0699">rRNA-binding</keyword>
<dbReference type="GO" id="GO:0019843">
    <property type="term" value="F:rRNA binding"/>
    <property type="evidence" value="ECO:0007669"/>
    <property type="project" value="UniProtKB-UniRule"/>
</dbReference>
<dbReference type="Proteomes" id="UP000189670">
    <property type="component" value="Unassembled WGS sequence"/>
</dbReference>
<evidence type="ECO:0000313" key="12">
    <source>
        <dbReference type="Proteomes" id="UP000189670"/>
    </source>
</evidence>
<evidence type="ECO:0000256" key="10">
    <source>
        <dbReference type="RuleBase" id="RU004008"/>
    </source>
</evidence>
<comment type="function">
    <text evidence="7 10">This protein binds specifically to 23S rRNA; its binding is stimulated by other ribosomal proteins, e.g., L4, L17, and L20. It is important during the early stages of 50S assembly. It makes multiple contacts with different domains of the 23S rRNA in the assembled 50S subunit and ribosome.</text>
</comment>
<dbReference type="PROSITE" id="PS00464">
    <property type="entry name" value="RIBOSOMAL_L22"/>
    <property type="match status" value="1"/>
</dbReference>
<dbReference type="GO" id="GO:0003735">
    <property type="term" value="F:structural constituent of ribosome"/>
    <property type="evidence" value="ECO:0007669"/>
    <property type="project" value="InterPro"/>
</dbReference>
<keyword evidence="4 7" id="KW-0689">Ribosomal protein</keyword>
<dbReference type="PANTHER" id="PTHR13501">
    <property type="entry name" value="CHLOROPLAST 50S RIBOSOMAL PROTEIN L22-RELATED"/>
    <property type="match status" value="1"/>
</dbReference>
<evidence type="ECO:0000256" key="7">
    <source>
        <dbReference type="HAMAP-Rule" id="MF_01331"/>
    </source>
</evidence>
<dbReference type="NCBIfam" id="TIGR01044">
    <property type="entry name" value="rplV_bact"/>
    <property type="match status" value="1"/>
</dbReference>
<evidence type="ECO:0000256" key="9">
    <source>
        <dbReference type="RuleBase" id="RU004006"/>
    </source>
</evidence>
<dbReference type="InterPro" id="IPR005727">
    <property type="entry name" value="Ribosomal_uL22_bac/chlpt-type"/>
</dbReference>
<name>A0A1V1PHU5_9BACT</name>
<comment type="caution">
    <text evidence="11">The sequence shown here is derived from an EMBL/GenBank/DDBJ whole genome shotgun (WGS) entry which is preliminary data.</text>
</comment>
<accession>A0A1V1PHU5</accession>
<comment type="subunit">
    <text evidence="7 9">Part of the 50S ribosomal subunit.</text>
</comment>
<dbReference type="Gene3D" id="3.90.470.10">
    <property type="entry name" value="Ribosomal protein L22/L17"/>
    <property type="match status" value="1"/>
</dbReference>
<comment type="similarity">
    <text evidence="1 7 8">Belongs to the universal ribosomal protein uL22 family.</text>
</comment>
<evidence type="ECO:0000256" key="8">
    <source>
        <dbReference type="RuleBase" id="RU004005"/>
    </source>
</evidence>
<dbReference type="InterPro" id="IPR001063">
    <property type="entry name" value="Ribosomal_uL22"/>
</dbReference>
<evidence type="ECO:0000256" key="3">
    <source>
        <dbReference type="ARBA" id="ARBA00022884"/>
    </source>
</evidence>
<evidence type="ECO:0000256" key="2">
    <source>
        <dbReference type="ARBA" id="ARBA00022730"/>
    </source>
</evidence>
<dbReference type="SUPFAM" id="SSF54843">
    <property type="entry name" value="Ribosomal protein L22"/>
    <property type="match status" value="1"/>
</dbReference>
<dbReference type="AlphaFoldDB" id="A0A1V1PHU5"/>
<dbReference type="PANTHER" id="PTHR13501:SF8">
    <property type="entry name" value="LARGE RIBOSOMAL SUBUNIT PROTEIN UL22M"/>
    <property type="match status" value="1"/>
</dbReference>
<dbReference type="GO" id="GO:0022625">
    <property type="term" value="C:cytosolic large ribosomal subunit"/>
    <property type="evidence" value="ECO:0007669"/>
    <property type="project" value="TreeGrafter"/>
</dbReference>
<dbReference type="Pfam" id="PF00237">
    <property type="entry name" value="Ribosomal_L22"/>
    <property type="match status" value="1"/>
</dbReference>
<evidence type="ECO:0000256" key="4">
    <source>
        <dbReference type="ARBA" id="ARBA00022980"/>
    </source>
</evidence>
<dbReference type="InterPro" id="IPR047867">
    <property type="entry name" value="Ribosomal_uL22_bac/org-type"/>
</dbReference>
<keyword evidence="3 7" id="KW-0694">RNA-binding</keyword>